<evidence type="ECO:0000256" key="2">
    <source>
        <dbReference type="ARBA" id="ARBA00023315"/>
    </source>
</evidence>
<dbReference type="InterPro" id="IPR016181">
    <property type="entry name" value="Acyl_CoA_acyltransferase"/>
</dbReference>
<reference evidence="4" key="2">
    <citation type="journal article" date="2019" name="Genome Biol. Evol.">
        <title>Day and night: Metabolic profiles and evolutionary relationships of six axenic non-marine cyanobacteria.</title>
        <authorList>
            <person name="Will S.E."/>
            <person name="Henke P."/>
            <person name="Boedeker C."/>
            <person name="Huang S."/>
            <person name="Brinkmann H."/>
            <person name="Rohde M."/>
            <person name="Jarek M."/>
            <person name="Friedl T."/>
            <person name="Seufert S."/>
            <person name="Schumacher M."/>
            <person name="Overmann J."/>
            <person name="Neumann-Schaal M."/>
            <person name="Petersen J."/>
        </authorList>
    </citation>
    <scope>NUCLEOTIDE SEQUENCE [LARGE SCALE GENOMIC DNA]</scope>
    <source>
        <strain evidence="4">PCC 7102</strain>
    </source>
</reference>
<keyword evidence="1" id="KW-0808">Transferase</keyword>
<accession>A0A3S1C5M9</accession>
<sequence length="130" mass="15398">MLALYAEDIQGEQMSVVKIANTVNKLTEEPNRGCIYIFEHQENLIGYAILIYFWSNEFGGDILNIDELFVKKEYRRQGVGRKFFDFLSKEFKNKVVAFCLETTKESHNAYNFYQKLGFREHKNTVLFKQF</sequence>
<comment type="caution">
    <text evidence="4">The sequence shown here is derived from an EMBL/GenBank/DDBJ whole genome shotgun (WGS) entry which is preliminary data.</text>
</comment>
<dbReference type="SUPFAM" id="SSF55729">
    <property type="entry name" value="Acyl-CoA N-acyltransferases (Nat)"/>
    <property type="match status" value="1"/>
</dbReference>
<dbReference type="Pfam" id="PF13508">
    <property type="entry name" value="Acetyltransf_7"/>
    <property type="match status" value="1"/>
</dbReference>
<dbReference type="InterPro" id="IPR000182">
    <property type="entry name" value="GNAT_dom"/>
</dbReference>
<evidence type="ECO:0000313" key="5">
    <source>
        <dbReference type="Proteomes" id="UP000271624"/>
    </source>
</evidence>
<gene>
    <name evidence="4" type="ORF">DSM106972_085800</name>
</gene>
<reference evidence="4" key="1">
    <citation type="submission" date="2018-12" db="EMBL/GenBank/DDBJ databases">
        <authorList>
            <person name="Will S."/>
            <person name="Neumann-Schaal M."/>
            <person name="Henke P."/>
        </authorList>
    </citation>
    <scope>NUCLEOTIDE SEQUENCE</scope>
    <source>
        <strain evidence="4">PCC 7102</strain>
    </source>
</reference>
<evidence type="ECO:0000313" key="4">
    <source>
        <dbReference type="EMBL" id="RUS97030.1"/>
    </source>
</evidence>
<dbReference type="PROSITE" id="PS51186">
    <property type="entry name" value="GNAT"/>
    <property type="match status" value="1"/>
</dbReference>
<keyword evidence="5" id="KW-1185">Reference proteome</keyword>
<dbReference type="InterPro" id="IPR050680">
    <property type="entry name" value="YpeA/RimI_acetyltransf"/>
</dbReference>
<dbReference type="CDD" id="cd04301">
    <property type="entry name" value="NAT_SF"/>
    <property type="match status" value="1"/>
</dbReference>
<feature type="domain" description="N-acetyltransferase" evidence="3">
    <location>
        <begin position="1"/>
        <end position="130"/>
    </location>
</feature>
<dbReference type="Proteomes" id="UP000271624">
    <property type="component" value="Unassembled WGS sequence"/>
</dbReference>
<protein>
    <recommendedName>
        <fullName evidence="3">N-acetyltransferase domain-containing protein</fullName>
    </recommendedName>
</protein>
<name>A0A3S1C5M9_9CYAN</name>
<evidence type="ECO:0000256" key="1">
    <source>
        <dbReference type="ARBA" id="ARBA00022679"/>
    </source>
</evidence>
<organism evidence="4 5">
    <name type="scientific">Dulcicalothrix desertica PCC 7102</name>
    <dbReference type="NCBI Taxonomy" id="232991"/>
    <lineage>
        <taxon>Bacteria</taxon>
        <taxon>Bacillati</taxon>
        <taxon>Cyanobacteriota</taxon>
        <taxon>Cyanophyceae</taxon>
        <taxon>Nostocales</taxon>
        <taxon>Calotrichaceae</taxon>
        <taxon>Dulcicalothrix</taxon>
    </lineage>
</organism>
<proteinExistence type="predicted"/>
<keyword evidence="2" id="KW-0012">Acyltransferase</keyword>
<dbReference type="Gene3D" id="3.40.630.30">
    <property type="match status" value="1"/>
</dbReference>
<dbReference type="GO" id="GO:0016747">
    <property type="term" value="F:acyltransferase activity, transferring groups other than amino-acyl groups"/>
    <property type="evidence" value="ECO:0007669"/>
    <property type="project" value="InterPro"/>
</dbReference>
<dbReference type="PANTHER" id="PTHR43420">
    <property type="entry name" value="ACETYLTRANSFERASE"/>
    <property type="match status" value="1"/>
</dbReference>
<dbReference type="AlphaFoldDB" id="A0A3S1C5M9"/>
<dbReference type="EMBL" id="RSCL01000034">
    <property type="protein sequence ID" value="RUS97030.1"/>
    <property type="molecule type" value="Genomic_DNA"/>
</dbReference>
<evidence type="ECO:0000259" key="3">
    <source>
        <dbReference type="PROSITE" id="PS51186"/>
    </source>
</evidence>